<reference evidence="2 3" key="1">
    <citation type="submission" date="2024-02" db="EMBL/GenBank/DDBJ databases">
        <title>A Gaetbulibacter species isolated from tidal flats and genomic insights of their niches.</title>
        <authorList>
            <person name="Ye Y."/>
        </authorList>
    </citation>
    <scope>NUCLEOTIDE SEQUENCE [LARGE SCALE GENOMIC DNA]</scope>
    <source>
        <strain evidence="2 3">KEM-8</strain>
    </source>
</reference>
<gene>
    <name evidence="2" type="ORF">V8G56_03150</name>
</gene>
<protein>
    <submittedName>
        <fullName evidence="2">Uncharacterized protein</fullName>
    </submittedName>
</protein>
<keyword evidence="3" id="KW-1185">Reference proteome</keyword>
<keyword evidence="1" id="KW-0812">Transmembrane</keyword>
<dbReference type="Proteomes" id="UP001610104">
    <property type="component" value="Unassembled WGS sequence"/>
</dbReference>
<dbReference type="RefSeq" id="WP_395437006.1">
    <property type="nucleotide sequence ID" value="NZ_JBAWKC010000001.1"/>
</dbReference>
<sequence>MTHSTKKNFLTIFIIAVFVLGYGLYMYLGVDNMKYVPIFTALIFAIIPAILINNIWNRKPVKKN</sequence>
<feature type="transmembrane region" description="Helical" evidence="1">
    <location>
        <begin position="35"/>
        <end position="56"/>
    </location>
</feature>
<organism evidence="2 3">
    <name type="scientific">Gaetbulibacter aquiaggeris</name>
    <dbReference type="NCBI Taxonomy" id="1735373"/>
    <lineage>
        <taxon>Bacteria</taxon>
        <taxon>Pseudomonadati</taxon>
        <taxon>Bacteroidota</taxon>
        <taxon>Flavobacteriia</taxon>
        <taxon>Flavobacteriales</taxon>
        <taxon>Flavobacteriaceae</taxon>
        <taxon>Gaetbulibacter</taxon>
    </lineage>
</organism>
<keyword evidence="1" id="KW-1133">Transmembrane helix</keyword>
<accession>A0ABW7MLM2</accession>
<keyword evidence="1" id="KW-0472">Membrane</keyword>
<feature type="transmembrane region" description="Helical" evidence="1">
    <location>
        <begin position="9"/>
        <end position="29"/>
    </location>
</feature>
<comment type="caution">
    <text evidence="2">The sequence shown here is derived from an EMBL/GenBank/DDBJ whole genome shotgun (WGS) entry which is preliminary data.</text>
</comment>
<dbReference type="EMBL" id="JBAWKC010000001">
    <property type="protein sequence ID" value="MFH6767722.1"/>
    <property type="molecule type" value="Genomic_DNA"/>
</dbReference>
<proteinExistence type="predicted"/>
<name>A0ABW7MLM2_9FLAO</name>
<evidence type="ECO:0000313" key="3">
    <source>
        <dbReference type="Proteomes" id="UP001610104"/>
    </source>
</evidence>
<evidence type="ECO:0000256" key="1">
    <source>
        <dbReference type="SAM" id="Phobius"/>
    </source>
</evidence>
<evidence type="ECO:0000313" key="2">
    <source>
        <dbReference type="EMBL" id="MFH6767722.1"/>
    </source>
</evidence>